<keyword evidence="1" id="KW-1133">Transmembrane helix</keyword>
<protein>
    <submittedName>
        <fullName evidence="2">Uncharacterized protein</fullName>
    </submittedName>
</protein>
<evidence type="ECO:0000256" key="1">
    <source>
        <dbReference type="SAM" id="Phobius"/>
    </source>
</evidence>
<reference evidence="2 3" key="1">
    <citation type="submission" date="2024-01" db="EMBL/GenBank/DDBJ databases">
        <title>A draft genome for a cacao thread blight-causing isolate of Paramarasmius palmivorus.</title>
        <authorList>
            <person name="Baruah I.K."/>
            <person name="Bukari Y."/>
            <person name="Amoako-Attah I."/>
            <person name="Meinhardt L.W."/>
            <person name="Bailey B.A."/>
            <person name="Cohen S.P."/>
        </authorList>
    </citation>
    <scope>NUCLEOTIDE SEQUENCE [LARGE SCALE GENOMIC DNA]</scope>
    <source>
        <strain evidence="2 3">GH-12</strain>
    </source>
</reference>
<keyword evidence="1" id="KW-0472">Membrane</keyword>
<feature type="transmembrane region" description="Helical" evidence="1">
    <location>
        <begin position="127"/>
        <end position="150"/>
    </location>
</feature>
<gene>
    <name evidence="2" type="ORF">VNI00_010102</name>
</gene>
<sequence>MDGWVTVSVVGRDINLIKMKKEKHFNLVPDASCSLFFFDYTLTVYKEAAFFWWPGRVTLSTVSFLIARLYGGIACVAVSLLPAKSAMLDSHYSLLIDCSVLRLVTIVSSEFIVAVRTWAIWGKNRRILFILSGFTLAALIPAAVIIGLGITTNRIQPLISQELIDICNVTIGDMQQAFVIPYILTILYEAVTLTLSLIRIMKWRKGIPETMRAPLLDTLWRDGVMYFSFMLVLGFMNIGIVLQSGAPQLRNGAADLQAVLHSMMSTRIVLHLADSQVPRDITNPSCSVYNTESGVEFTTQMSLDGSERLPIPRTTHSMDEAIHEEIR</sequence>
<feature type="transmembrane region" description="Helical" evidence="1">
    <location>
        <begin position="92"/>
        <end position="115"/>
    </location>
</feature>
<feature type="transmembrane region" description="Helical" evidence="1">
    <location>
        <begin position="219"/>
        <end position="242"/>
    </location>
</feature>
<name>A0AAW0CL51_9AGAR</name>
<proteinExistence type="predicted"/>
<keyword evidence="1" id="KW-0812">Transmembrane</keyword>
<comment type="caution">
    <text evidence="2">The sequence shown here is derived from an EMBL/GenBank/DDBJ whole genome shotgun (WGS) entry which is preliminary data.</text>
</comment>
<dbReference type="Proteomes" id="UP001383192">
    <property type="component" value="Unassembled WGS sequence"/>
</dbReference>
<feature type="transmembrane region" description="Helical" evidence="1">
    <location>
        <begin position="57"/>
        <end position="80"/>
    </location>
</feature>
<evidence type="ECO:0000313" key="3">
    <source>
        <dbReference type="Proteomes" id="UP001383192"/>
    </source>
</evidence>
<organism evidence="2 3">
    <name type="scientific">Paramarasmius palmivorus</name>
    <dbReference type="NCBI Taxonomy" id="297713"/>
    <lineage>
        <taxon>Eukaryota</taxon>
        <taxon>Fungi</taxon>
        <taxon>Dikarya</taxon>
        <taxon>Basidiomycota</taxon>
        <taxon>Agaricomycotina</taxon>
        <taxon>Agaricomycetes</taxon>
        <taxon>Agaricomycetidae</taxon>
        <taxon>Agaricales</taxon>
        <taxon>Marasmiineae</taxon>
        <taxon>Marasmiaceae</taxon>
        <taxon>Paramarasmius</taxon>
    </lineage>
</organism>
<dbReference type="AlphaFoldDB" id="A0AAW0CL51"/>
<evidence type="ECO:0000313" key="2">
    <source>
        <dbReference type="EMBL" id="KAK7039197.1"/>
    </source>
</evidence>
<accession>A0AAW0CL51</accession>
<keyword evidence="3" id="KW-1185">Reference proteome</keyword>
<dbReference type="EMBL" id="JAYKXP010000039">
    <property type="protein sequence ID" value="KAK7039197.1"/>
    <property type="molecule type" value="Genomic_DNA"/>
</dbReference>
<feature type="transmembrane region" description="Helical" evidence="1">
    <location>
        <begin position="179"/>
        <end position="198"/>
    </location>
</feature>